<comment type="caution">
    <text evidence="2">The sequence shown here is derived from an EMBL/GenBank/DDBJ whole genome shotgun (WGS) entry which is preliminary data.</text>
</comment>
<name>A0ABQ6GPS2_9GAMM</name>
<feature type="transmembrane region" description="Helical" evidence="1">
    <location>
        <begin position="71"/>
        <end position="94"/>
    </location>
</feature>
<dbReference type="RefSeq" id="WP_284242504.1">
    <property type="nucleotide sequence ID" value="NZ_BSST01000001.1"/>
</dbReference>
<dbReference type="EMBL" id="BSST01000001">
    <property type="protein sequence ID" value="GLX76715.1"/>
    <property type="molecule type" value="Genomic_DNA"/>
</dbReference>
<organism evidence="2 3">
    <name type="scientific">Thalassotalea insulae</name>
    <dbReference type="NCBI Taxonomy" id="2056778"/>
    <lineage>
        <taxon>Bacteria</taxon>
        <taxon>Pseudomonadati</taxon>
        <taxon>Pseudomonadota</taxon>
        <taxon>Gammaproteobacteria</taxon>
        <taxon>Alteromonadales</taxon>
        <taxon>Colwelliaceae</taxon>
        <taxon>Thalassotalea</taxon>
    </lineage>
</organism>
<gene>
    <name evidence="2" type="ORF">tinsulaeT_00550</name>
</gene>
<evidence type="ECO:0000256" key="1">
    <source>
        <dbReference type="SAM" id="Phobius"/>
    </source>
</evidence>
<keyword evidence="1" id="KW-0812">Transmembrane</keyword>
<accession>A0ABQ6GPS2</accession>
<evidence type="ECO:0000313" key="2">
    <source>
        <dbReference type="EMBL" id="GLX76715.1"/>
    </source>
</evidence>
<keyword evidence="3" id="KW-1185">Reference proteome</keyword>
<keyword evidence="1" id="KW-0472">Membrane</keyword>
<evidence type="ECO:0000313" key="3">
    <source>
        <dbReference type="Proteomes" id="UP001157186"/>
    </source>
</evidence>
<keyword evidence="1" id="KW-1133">Transmembrane helix</keyword>
<sequence length="98" mass="11390">MKSHPWVKIYDETQEDCILGNREGLQALKFAIDEALESKCVEIKDQFQSDFGHIALSEQPWDESEIENKEGIWGIVIPFILFIWMVALPIFGIYKLVF</sequence>
<reference evidence="2 3" key="1">
    <citation type="submission" date="2023-03" db="EMBL/GenBank/DDBJ databases">
        <title>Draft genome sequence of Thalassotalea insulae KCTC 62186T.</title>
        <authorList>
            <person name="Sawabe T."/>
        </authorList>
    </citation>
    <scope>NUCLEOTIDE SEQUENCE [LARGE SCALE GENOMIC DNA]</scope>
    <source>
        <strain evidence="2 3">KCTC 62186</strain>
    </source>
</reference>
<dbReference type="Proteomes" id="UP001157186">
    <property type="component" value="Unassembled WGS sequence"/>
</dbReference>
<proteinExistence type="predicted"/>
<protein>
    <submittedName>
        <fullName evidence="2">Uncharacterized protein</fullName>
    </submittedName>
</protein>